<reference evidence="2" key="1">
    <citation type="submission" date="2022-11" db="UniProtKB">
        <authorList>
            <consortium name="WormBaseParasite"/>
        </authorList>
    </citation>
    <scope>IDENTIFICATION</scope>
</reference>
<protein>
    <submittedName>
        <fullName evidence="2">DIX domain-containing protein</fullName>
    </submittedName>
</protein>
<dbReference type="WBParaSite" id="ES5_v2.g23795.t1">
    <property type="protein sequence ID" value="ES5_v2.g23795.t1"/>
    <property type="gene ID" value="ES5_v2.g23795"/>
</dbReference>
<accession>A0AC34G2V2</accession>
<sequence>MPAITLPLAFKATAELSEPQFTKVYYYIDMGTCPFLTIINVPLSHLTLQKFKESLPKTNFKYFNHLRTEDEGLLKSEINNDSEKLLPIFAGGKVIMTLLTNEKFINDKSK</sequence>
<dbReference type="Proteomes" id="UP000887579">
    <property type="component" value="Unplaced"/>
</dbReference>
<evidence type="ECO:0000313" key="2">
    <source>
        <dbReference type="WBParaSite" id="ES5_v2.g23795.t1"/>
    </source>
</evidence>
<evidence type="ECO:0000313" key="1">
    <source>
        <dbReference type="Proteomes" id="UP000887579"/>
    </source>
</evidence>
<organism evidence="1 2">
    <name type="scientific">Panagrolaimus sp. ES5</name>
    <dbReference type="NCBI Taxonomy" id="591445"/>
    <lineage>
        <taxon>Eukaryota</taxon>
        <taxon>Metazoa</taxon>
        <taxon>Ecdysozoa</taxon>
        <taxon>Nematoda</taxon>
        <taxon>Chromadorea</taxon>
        <taxon>Rhabditida</taxon>
        <taxon>Tylenchina</taxon>
        <taxon>Panagrolaimomorpha</taxon>
        <taxon>Panagrolaimoidea</taxon>
        <taxon>Panagrolaimidae</taxon>
        <taxon>Panagrolaimus</taxon>
    </lineage>
</organism>
<name>A0AC34G2V2_9BILA</name>
<proteinExistence type="predicted"/>